<evidence type="ECO:0000313" key="3">
    <source>
        <dbReference type="Proteomes" id="UP000231469"/>
    </source>
</evidence>
<dbReference type="PANTHER" id="PTHR43591:SF24">
    <property type="entry name" value="2-METHOXY-6-POLYPRENYL-1,4-BENZOQUINOL METHYLASE, MITOCHONDRIAL"/>
    <property type="match status" value="1"/>
</dbReference>
<dbReference type="PANTHER" id="PTHR43591">
    <property type="entry name" value="METHYLTRANSFERASE"/>
    <property type="match status" value="1"/>
</dbReference>
<evidence type="ECO:0000313" key="2">
    <source>
        <dbReference type="EMBL" id="PJA01976.1"/>
    </source>
</evidence>
<evidence type="ECO:0000259" key="1">
    <source>
        <dbReference type="Pfam" id="PF08241"/>
    </source>
</evidence>
<reference evidence="3" key="1">
    <citation type="submission" date="2017-09" db="EMBL/GenBank/DDBJ databases">
        <title>Depth-based differentiation of microbial function through sediment-hosted aquifers and enrichment of novel symbionts in the deep terrestrial subsurface.</title>
        <authorList>
            <person name="Probst A.J."/>
            <person name="Ladd B."/>
            <person name="Jarett J.K."/>
            <person name="Geller-Mcgrath D.E."/>
            <person name="Sieber C.M.K."/>
            <person name="Emerson J.B."/>
            <person name="Anantharaman K."/>
            <person name="Thomas B.C."/>
            <person name="Malmstrom R."/>
            <person name="Stieglmeier M."/>
            <person name="Klingl A."/>
            <person name="Woyke T."/>
            <person name="Ryan C.M."/>
            <person name="Banfield J.F."/>
        </authorList>
    </citation>
    <scope>NUCLEOTIDE SEQUENCE [LARGE SCALE GENOMIC DNA]</scope>
</reference>
<dbReference type="InterPro" id="IPR013216">
    <property type="entry name" value="Methyltransf_11"/>
</dbReference>
<gene>
    <name evidence="2" type="ORF">COX73_03225</name>
</gene>
<dbReference type="SUPFAM" id="SSF53335">
    <property type="entry name" value="S-adenosyl-L-methionine-dependent methyltransferases"/>
    <property type="match status" value="1"/>
</dbReference>
<dbReference type="Proteomes" id="UP000231469">
    <property type="component" value="Unassembled WGS sequence"/>
</dbReference>
<dbReference type="InterPro" id="IPR029063">
    <property type="entry name" value="SAM-dependent_MTases_sf"/>
</dbReference>
<dbReference type="CDD" id="cd02440">
    <property type="entry name" value="AdoMet_MTases"/>
    <property type="match status" value="1"/>
</dbReference>
<accession>A0A2M7VJQ1</accession>
<organism evidence="2 3">
    <name type="scientific">bacterium (Candidatus Gribaldobacteria) CG_4_10_14_0_2_um_filter_36_18</name>
    <dbReference type="NCBI Taxonomy" id="2014264"/>
    <lineage>
        <taxon>Bacteria</taxon>
        <taxon>Candidatus Gribaldobacteria</taxon>
    </lineage>
</organism>
<dbReference type="EMBL" id="PFPS01000129">
    <property type="protein sequence ID" value="PJA01976.1"/>
    <property type="molecule type" value="Genomic_DNA"/>
</dbReference>
<feature type="domain" description="Methyltransferase type 11" evidence="1">
    <location>
        <begin position="72"/>
        <end position="177"/>
    </location>
</feature>
<protein>
    <recommendedName>
        <fullName evidence="1">Methyltransferase type 11 domain-containing protein</fullName>
    </recommendedName>
</protein>
<dbReference type="AlphaFoldDB" id="A0A2M7VJQ1"/>
<dbReference type="GO" id="GO:0008757">
    <property type="term" value="F:S-adenosylmethionine-dependent methyltransferase activity"/>
    <property type="evidence" value="ECO:0007669"/>
    <property type="project" value="InterPro"/>
</dbReference>
<dbReference type="Pfam" id="PF08241">
    <property type="entry name" value="Methyltransf_11"/>
    <property type="match status" value="1"/>
</dbReference>
<proteinExistence type="predicted"/>
<sequence>MLEKGRKMNSKNSSSPLRTLPNRNLELRRMWDRYAEPGRELIYPGGPSKGHLKKLIELFVPCTEGDIEKIAVDVACGTGALFPVIIDKIKPDRLDGIDWSEKMLKKAEKEIMRLQKRDLTTRFNLFCLDVSNTPLPYPDKFVSAVVSNLAICYIPSGWTKHLTELSRILRNKGHLYIGTLLDTWTFGKVPLHDVKDPTRARKYREMIAQISKEAKKYGAEFPSREQLTHSLKTLEFKNIKITFTFHGNGLVLRAQKIKTP</sequence>
<dbReference type="Gene3D" id="3.40.50.150">
    <property type="entry name" value="Vaccinia Virus protein VP39"/>
    <property type="match status" value="1"/>
</dbReference>
<name>A0A2M7VJQ1_9BACT</name>
<comment type="caution">
    <text evidence="2">The sequence shown here is derived from an EMBL/GenBank/DDBJ whole genome shotgun (WGS) entry which is preliminary data.</text>
</comment>